<proteinExistence type="predicted"/>
<dbReference type="AlphaFoldDB" id="A0A418YUX8"/>
<evidence type="ECO:0000313" key="2">
    <source>
        <dbReference type="Proteomes" id="UP000283469"/>
    </source>
</evidence>
<reference evidence="1 2" key="1">
    <citation type="submission" date="2018-08" db="EMBL/GenBank/DDBJ databases">
        <title>Sphingobium sp. EO9.</title>
        <authorList>
            <person name="Park Y."/>
            <person name="Kim K.H."/>
            <person name="Jeon C.O."/>
        </authorList>
    </citation>
    <scope>NUCLEOTIDE SEQUENCE [LARGE SCALE GENOMIC DNA]</scope>
    <source>
        <strain evidence="1 2">EO9</strain>
    </source>
</reference>
<dbReference type="Proteomes" id="UP000283469">
    <property type="component" value="Unassembled WGS sequence"/>
</dbReference>
<gene>
    <name evidence="1" type="ORF">D0Z70_07610</name>
</gene>
<dbReference type="Gene3D" id="3.90.1150.10">
    <property type="entry name" value="Aspartate Aminotransferase, domain 1"/>
    <property type="match status" value="1"/>
</dbReference>
<protein>
    <submittedName>
        <fullName evidence="1">Uncharacterized protein</fullName>
    </submittedName>
</protein>
<dbReference type="InterPro" id="IPR015424">
    <property type="entry name" value="PyrdxlP-dep_Trfase"/>
</dbReference>
<keyword evidence="2" id="KW-1185">Reference proteome</keyword>
<dbReference type="EMBL" id="QVRA01000005">
    <property type="protein sequence ID" value="RJG55891.1"/>
    <property type="molecule type" value="Genomic_DNA"/>
</dbReference>
<sequence>MDRQWSGLAAKSAMRSKDWIPEFSPSAQGVEVWVALRSLGRKGGANLVDRCSRLARLFVDELQAAGFEILNDVVLNQVVTTLPGREARMPEIAAKLRASGEAWFGPTR</sequence>
<accession>A0A418YUX8</accession>
<comment type="caution">
    <text evidence="1">The sequence shown here is derived from an EMBL/GenBank/DDBJ whole genome shotgun (WGS) entry which is preliminary data.</text>
</comment>
<organism evidence="1 2">
    <name type="scientific">Sphingobium terrigena</name>
    <dbReference type="NCBI Taxonomy" id="2304063"/>
    <lineage>
        <taxon>Bacteria</taxon>
        <taxon>Pseudomonadati</taxon>
        <taxon>Pseudomonadota</taxon>
        <taxon>Alphaproteobacteria</taxon>
        <taxon>Sphingomonadales</taxon>
        <taxon>Sphingomonadaceae</taxon>
        <taxon>Sphingobium</taxon>
    </lineage>
</organism>
<evidence type="ECO:0000313" key="1">
    <source>
        <dbReference type="EMBL" id="RJG55891.1"/>
    </source>
</evidence>
<name>A0A418YUX8_9SPHN</name>
<dbReference type="InterPro" id="IPR015422">
    <property type="entry name" value="PyrdxlP-dep_Trfase_small"/>
</dbReference>
<dbReference type="SUPFAM" id="SSF53383">
    <property type="entry name" value="PLP-dependent transferases"/>
    <property type="match status" value="1"/>
</dbReference>